<dbReference type="PANTHER" id="PTHR35745:SF1">
    <property type="entry name" value="OS04G0513000 PROTEIN"/>
    <property type="match status" value="1"/>
</dbReference>
<dbReference type="GO" id="GO:0009535">
    <property type="term" value="C:chloroplast thylakoid membrane"/>
    <property type="evidence" value="ECO:0007669"/>
    <property type="project" value="TreeGrafter"/>
</dbReference>
<comment type="caution">
    <text evidence="1">The sequence shown here is derived from an EMBL/GenBank/DDBJ whole genome shotgun (WGS) entry which is preliminary data.</text>
</comment>
<gene>
    <name evidence="1" type="ORF">HPP92_022187</name>
</gene>
<name>A0A835PWV4_VANPL</name>
<dbReference type="EMBL" id="JADCNM010000012">
    <property type="protein sequence ID" value="KAG0459059.1"/>
    <property type="molecule type" value="Genomic_DNA"/>
</dbReference>
<proteinExistence type="predicted"/>
<dbReference type="PANTHER" id="PTHR35745">
    <property type="entry name" value="BNACNNG14650D PROTEIN"/>
    <property type="match status" value="1"/>
</dbReference>
<evidence type="ECO:0000313" key="2">
    <source>
        <dbReference type="Proteomes" id="UP000639772"/>
    </source>
</evidence>
<accession>A0A835PWV4</accession>
<dbReference type="Pfam" id="PF20711">
    <property type="entry name" value="DUF6825"/>
    <property type="match status" value="1"/>
</dbReference>
<organism evidence="1 2">
    <name type="scientific">Vanilla planifolia</name>
    <name type="common">Vanilla</name>
    <dbReference type="NCBI Taxonomy" id="51239"/>
    <lineage>
        <taxon>Eukaryota</taxon>
        <taxon>Viridiplantae</taxon>
        <taxon>Streptophyta</taxon>
        <taxon>Embryophyta</taxon>
        <taxon>Tracheophyta</taxon>
        <taxon>Spermatophyta</taxon>
        <taxon>Magnoliopsida</taxon>
        <taxon>Liliopsida</taxon>
        <taxon>Asparagales</taxon>
        <taxon>Orchidaceae</taxon>
        <taxon>Vanilloideae</taxon>
        <taxon>Vanilleae</taxon>
        <taxon>Vanilla</taxon>
    </lineage>
</organism>
<evidence type="ECO:0000313" key="1">
    <source>
        <dbReference type="EMBL" id="KAG0459059.1"/>
    </source>
</evidence>
<dbReference type="AlphaFoldDB" id="A0A835PWV4"/>
<reference evidence="1 2" key="1">
    <citation type="journal article" date="2020" name="Nat. Food">
        <title>A phased Vanilla planifolia genome enables genetic improvement of flavour and production.</title>
        <authorList>
            <person name="Hasing T."/>
            <person name="Tang H."/>
            <person name="Brym M."/>
            <person name="Khazi F."/>
            <person name="Huang T."/>
            <person name="Chambers A.H."/>
        </authorList>
    </citation>
    <scope>NUCLEOTIDE SEQUENCE [LARGE SCALE GENOMIC DNA]</scope>
    <source>
        <tissue evidence="1">Leaf</tissue>
    </source>
</reference>
<dbReference type="InterPro" id="IPR040003">
    <property type="entry name" value="PG18-like"/>
</dbReference>
<protein>
    <submittedName>
        <fullName evidence="1">Uncharacterized protein</fullName>
    </submittedName>
</protein>
<sequence>MQQHIAPAVRRVPFPSCVTQKSACCLSLAAIAAPHHFHLALIRTNYTISGRHSSLRCRSGVNRGPPTGDNESKDILDAFFLGRAFAETLNERIGSAVGEILSVVGQWQAEQQKQVQDFQEEILERAKRAKERAALETMESQGIISPSLPASAETDKPISPPYNGPTMDDAIQEKRMHVKCWSRFKIMPQTSSGFAELANTRSIPSSTAIPNCI</sequence>
<dbReference type="OrthoDB" id="532061at2759"/>
<dbReference type="Proteomes" id="UP000639772">
    <property type="component" value="Chromosome 12"/>
</dbReference>
<dbReference type="GO" id="GO:0010027">
    <property type="term" value="P:thylakoid membrane organization"/>
    <property type="evidence" value="ECO:0007669"/>
    <property type="project" value="InterPro"/>
</dbReference>